<dbReference type="EMBL" id="CP094241">
    <property type="protein sequence ID" value="UNV85487.1"/>
    <property type="molecule type" value="Genomic_DNA"/>
</dbReference>
<sequence>MNTSSHKSSLPYLAACGSLIFLIVLSLSWELWIAPLRSGGSWLALKALPLCLPLSGILKGKVYTYQYSSMLILIYFAEAVMRLFNAGAAEVVCAALSLTACLVFFVACLAFVKQQRKAGK</sequence>
<keyword evidence="1" id="KW-0472">Membrane</keyword>
<feature type="transmembrane region" description="Helical" evidence="1">
    <location>
        <begin position="12"/>
        <end position="34"/>
    </location>
</feature>
<keyword evidence="1" id="KW-0812">Transmembrane</keyword>
<proteinExistence type="predicted"/>
<dbReference type="InterPro" id="IPR018643">
    <property type="entry name" value="DUF2069_membrane"/>
</dbReference>
<dbReference type="Proteomes" id="UP000829455">
    <property type="component" value="Chromosome"/>
</dbReference>
<name>A0ABY3YB86_9NEIS</name>
<keyword evidence="1" id="KW-1133">Transmembrane helix</keyword>
<organism evidence="2 3">
    <name type="scientific">Neisseria macacae ATCC 33926</name>
    <dbReference type="NCBI Taxonomy" id="997348"/>
    <lineage>
        <taxon>Bacteria</taxon>
        <taxon>Pseudomonadati</taxon>
        <taxon>Pseudomonadota</taxon>
        <taxon>Betaproteobacteria</taxon>
        <taxon>Neisseriales</taxon>
        <taxon>Neisseriaceae</taxon>
        <taxon>Neisseria</taxon>
    </lineage>
</organism>
<keyword evidence="3" id="KW-1185">Reference proteome</keyword>
<evidence type="ECO:0000256" key="1">
    <source>
        <dbReference type="SAM" id="Phobius"/>
    </source>
</evidence>
<evidence type="ECO:0000313" key="3">
    <source>
        <dbReference type="Proteomes" id="UP000829455"/>
    </source>
</evidence>
<accession>A0ABY3YB86</accession>
<dbReference type="Pfam" id="PF09842">
    <property type="entry name" value="DUF2069"/>
    <property type="match status" value="1"/>
</dbReference>
<gene>
    <name evidence="2" type="ORF">MON40_02925</name>
</gene>
<dbReference type="RefSeq" id="WP_003768527.1">
    <property type="nucleotide sequence ID" value="NZ_CP094241.1"/>
</dbReference>
<feature type="transmembrane region" description="Helical" evidence="1">
    <location>
        <begin position="70"/>
        <end position="88"/>
    </location>
</feature>
<protein>
    <submittedName>
        <fullName evidence="2">DUF2069 domain-containing protein</fullName>
    </submittedName>
</protein>
<evidence type="ECO:0000313" key="2">
    <source>
        <dbReference type="EMBL" id="UNV85487.1"/>
    </source>
</evidence>
<reference evidence="2 3" key="1">
    <citation type="submission" date="2022-03" db="EMBL/GenBank/DDBJ databases">
        <title>Genome sequencing of Neisseria macacae.</title>
        <authorList>
            <person name="Baek M.-G."/>
        </authorList>
    </citation>
    <scope>NUCLEOTIDE SEQUENCE [LARGE SCALE GENOMIC DNA]</scope>
    <source>
        <strain evidence="2 3">ATCC 33926</strain>
    </source>
</reference>
<feature type="transmembrane region" description="Helical" evidence="1">
    <location>
        <begin position="94"/>
        <end position="112"/>
    </location>
</feature>